<dbReference type="STRING" id="1043493.SAMN05421637_1718"/>
<evidence type="ECO:0000313" key="1">
    <source>
        <dbReference type="EMBL" id="SEJ40031.1"/>
    </source>
</evidence>
<dbReference type="EMBL" id="FNZI01000003">
    <property type="protein sequence ID" value="SEJ40031.1"/>
    <property type="molecule type" value="Genomic_DNA"/>
</dbReference>
<sequence length="162" mass="16315">MLSVAEDGLSRRRIIQGVAWATPAIMVATASPPAAASGPDAATIVLAASQSHGTGQNYTVTATVQNGPNTDESLKNIRLELRSGQSMTVTVPDGAAWSIVSGNGTTSVVIALAVEALADSESETVTIPLSAPSGATSVVASAMRYFLNSSRGAAVTVTDATL</sequence>
<proteinExistence type="predicted"/>
<organism evidence="1 2">
    <name type="scientific">Demequina mangrovi</name>
    <dbReference type="NCBI Taxonomy" id="1043493"/>
    <lineage>
        <taxon>Bacteria</taxon>
        <taxon>Bacillati</taxon>
        <taxon>Actinomycetota</taxon>
        <taxon>Actinomycetes</taxon>
        <taxon>Micrococcales</taxon>
        <taxon>Demequinaceae</taxon>
        <taxon>Demequina</taxon>
    </lineage>
</organism>
<name>A0A1H6YFM1_9MICO</name>
<dbReference type="AlphaFoldDB" id="A0A1H6YFM1"/>
<dbReference type="PROSITE" id="PS51318">
    <property type="entry name" value="TAT"/>
    <property type="match status" value="1"/>
</dbReference>
<gene>
    <name evidence="1" type="ORF">SAMN05421637_1718</name>
</gene>
<evidence type="ECO:0000313" key="2">
    <source>
        <dbReference type="Proteomes" id="UP000183315"/>
    </source>
</evidence>
<protein>
    <submittedName>
        <fullName evidence="1">Uncharacterized protein</fullName>
    </submittedName>
</protein>
<reference evidence="2" key="1">
    <citation type="submission" date="2016-10" db="EMBL/GenBank/DDBJ databases">
        <authorList>
            <person name="Varghese N."/>
        </authorList>
    </citation>
    <scope>NUCLEOTIDE SEQUENCE [LARGE SCALE GENOMIC DNA]</scope>
    <source>
        <strain evidence="2">DSM 24868</strain>
    </source>
</reference>
<keyword evidence="2" id="KW-1185">Reference proteome</keyword>
<dbReference type="Proteomes" id="UP000183315">
    <property type="component" value="Unassembled WGS sequence"/>
</dbReference>
<dbReference type="InterPro" id="IPR006311">
    <property type="entry name" value="TAT_signal"/>
</dbReference>
<accession>A0A1H6YFM1</accession>